<dbReference type="InterPro" id="IPR019310">
    <property type="entry name" value="Efg1"/>
</dbReference>
<evidence type="ECO:0000256" key="3">
    <source>
        <dbReference type="ARBA" id="ARBA00006916"/>
    </source>
</evidence>
<evidence type="ECO:0000313" key="10">
    <source>
        <dbReference type="EMBL" id="EON63539.1"/>
    </source>
</evidence>
<evidence type="ECO:0000256" key="9">
    <source>
        <dbReference type="SAM" id="MobiDB-lite"/>
    </source>
</evidence>
<feature type="compositionally biased region" description="Acidic residues" evidence="9">
    <location>
        <begin position="342"/>
        <end position="352"/>
    </location>
</feature>
<comment type="subcellular location">
    <subcellularLocation>
        <location evidence="2">Nucleus</location>
        <location evidence="2">Nucleolus</location>
    </subcellularLocation>
</comment>
<gene>
    <name evidence="10" type="ORF">W97_02767</name>
</gene>
<proteinExistence type="inferred from homology"/>
<keyword evidence="8" id="KW-0539">Nucleus</keyword>
<feature type="region of interest" description="Disordered" evidence="9">
    <location>
        <begin position="257"/>
        <end position="360"/>
    </location>
</feature>
<dbReference type="AlphaFoldDB" id="R7YNZ4"/>
<dbReference type="RefSeq" id="XP_007778856.1">
    <property type="nucleotide sequence ID" value="XM_007780666.1"/>
</dbReference>
<evidence type="ECO:0000256" key="1">
    <source>
        <dbReference type="ARBA" id="ARBA00002773"/>
    </source>
</evidence>
<accession>R7YNZ4</accession>
<reference evidence="11" key="1">
    <citation type="submission" date="2012-06" db="EMBL/GenBank/DDBJ databases">
        <title>The genome sequence of Coniosporium apollinis CBS 100218.</title>
        <authorList>
            <consortium name="The Broad Institute Genome Sequencing Platform"/>
            <person name="Cuomo C."/>
            <person name="Gorbushina A."/>
            <person name="Noack S."/>
            <person name="Walker B."/>
            <person name="Young S.K."/>
            <person name="Zeng Q."/>
            <person name="Gargeya S."/>
            <person name="Fitzgerald M."/>
            <person name="Haas B."/>
            <person name="Abouelleil A."/>
            <person name="Alvarado L."/>
            <person name="Arachchi H.M."/>
            <person name="Berlin A.M."/>
            <person name="Chapman S.B."/>
            <person name="Goldberg J."/>
            <person name="Griggs A."/>
            <person name="Gujja S."/>
            <person name="Hansen M."/>
            <person name="Howarth C."/>
            <person name="Imamovic A."/>
            <person name="Larimer J."/>
            <person name="McCowan C."/>
            <person name="Montmayeur A."/>
            <person name="Murphy C."/>
            <person name="Neiman D."/>
            <person name="Pearson M."/>
            <person name="Priest M."/>
            <person name="Roberts A."/>
            <person name="Saif S."/>
            <person name="Shea T."/>
            <person name="Sisk P."/>
            <person name="Sykes S."/>
            <person name="Wortman J."/>
            <person name="Nusbaum C."/>
            <person name="Birren B."/>
        </authorList>
    </citation>
    <scope>NUCLEOTIDE SEQUENCE [LARGE SCALE GENOMIC DNA]</scope>
    <source>
        <strain evidence="11">CBS 100218</strain>
    </source>
</reference>
<feature type="region of interest" description="Disordered" evidence="9">
    <location>
        <begin position="191"/>
        <end position="225"/>
    </location>
</feature>
<dbReference type="GeneID" id="19900078"/>
<dbReference type="GO" id="GO:0030688">
    <property type="term" value="C:preribosome, small subunit precursor"/>
    <property type="evidence" value="ECO:0007669"/>
    <property type="project" value="TreeGrafter"/>
</dbReference>
<comment type="similarity">
    <text evidence="3">Belongs to the EFG1 family.</text>
</comment>
<keyword evidence="6" id="KW-0698">rRNA processing</keyword>
<dbReference type="PANTHER" id="PTHR33911">
    <property type="entry name" value="RRNA-PROCESSING PROTEIN EFG1"/>
    <property type="match status" value="1"/>
</dbReference>
<dbReference type="STRING" id="1168221.R7YNZ4"/>
<evidence type="ECO:0000256" key="4">
    <source>
        <dbReference type="ARBA" id="ARBA00018689"/>
    </source>
</evidence>
<evidence type="ECO:0000256" key="2">
    <source>
        <dbReference type="ARBA" id="ARBA00004604"/>
    </source>
</evidence>
<sequence length="360" mass="40652">MAPKRKRDADLPPSSSSAIHPSRKKLLPASHFASSSLSGPKSKKPNPFPTAPSRKKKHAIAPLKRRVRDLTRQLSRLEDLPADVRIAKERELQACEWDLRAEEAAVRRREMIGMYHMVRFFERQKATKRLKAARKALANAEKTDGEGNDAAALEQAVRDAEVDLNYTLYYPLAEPYISLWPKAPRRKTKTKAAEVEEAEDEEDEVNGAAKDQRDSRAEAELEKGPRGDLAMRALVEKAMQEGPAALEALKNDLPLQGTEIRPAGAKQRTRALKMPAERIAKKTEKVQRNEQGMGSEQEEDDVVMESKKRRKPDTDTLKKAKIQGVEAKNRRERRAAMRQLEEEIAREEEDSDGGFFESGR</sequence>
<dbReference type="GO" id="GO:0000462">
    <property type="term" value="P:maturation of SSU-rRNA from tricistronic rRNA transcript (SSU-rRNA, 5.8S rRNA, LSU-rRNA)"/>
    <property type="evidence" value="ECO:0007669"/>
    <property type="project" value="TreeGrafter"/>
</dbReference>
<feature type="compositionally biased region" description="Acidic residues" evidence="9">
    <location>
        <begin position="195"/>
        <end position="205"/>
    </location>
</feature>
<dbReference type="eggNOG" id="KOG4484">
    <property type="taxonomic scope" value="Eukaryota"/>
</dbReference>
<dbReference type="Pfam" id="PF10153">
    <property type="entry name" value="Efg1"/>
    <property type="match status" value="1"/>
</dbReference>
<protein>
    <recommendedName>
        <fullName evidence="4">rRNA-processing protein EFG1</fullName>
    </recommendedName>
    <alternativeName>
        <fullName evidence="5">rRNA-processing protein efg1</fullName>
    </alternativeName>
</protein>
<comment type="function">
    <text evidence="1">Involved in rRNA processing.</text>
</comment>
<evidence type="ECO:0000313" key="11">
    <source>
        <dbReference type="Proteomes" id="UP000016924"/>
    </source>
</evidence>
<dbReference type="HOGENOM" id="CLU_066912_0_0_1"/>
<dbReference type="InterPro" id="IPR050786">
    <property type="entry name" value="EFG1_rRNA-proc"/>
</dbReference>
<organism evidence="10 11">
    <name type="scientific">Coniosporium apollinis (strain CBS 100218)</name>
    <name type="common">Rock-inhabiting black yeast</name>
    <dbReference type="NCBI Taxonomy" id="1168221"/>
    <lineage>
        <taxon>Eukaryota</taxon>
        <taxon>Fungi</taxon>
        <taxon>Dikarya</taxon>
        <taxon>Ascomycota</taxon>
        <taxon>Pezizomycotina</taxon>
        <taxon>Dothideomycetes</taxon>
        <taxon>Dothideomycetes incertae sedis</taxon>
        <taxon>Coniosporium</taxon>
    </lineage>
</organism>
<dbReference type="EMBL" id="JH767563">
    <property type="protein sequence ID" value="EON63539.1"/>
    <property type="molecule type" value="Genomic_DNA"/>
</dbReference>
<dbReference type="OMA" id="RREMIGM"/>
<dbReference type="OrthoDB" id="47732at2759"/>
<evidence type="ECO:0000256" key="6">
    <source>
        <dbReference type="ARBA" id="ARBA00022552"/>
    </source>
</evidence>
<dbReference type="Proteomes" id="UP000016924">
    <property type="component" value="Unassembled WGS sequence"/>
</dbReference>
<keyword evidence="11" id="KW-1185">Reference proteome</keyword>
<evidence type="ECO:0000256" key="8">
    <source>
        <dbReference type="ARBA" id="ARBA00023242"/>
    </source>
</evidence>
<dbReference type="GO" id="GO:0005730">
    <property type="term" value="C:nucleolus"/>
    <property type="evidence" value="ECO:0007669"/>
    <property type="project" value="UniProtKB-SubCell"/>
</dbReference>
<dbReference type="PANTHER" id="PTHR33911:SF1">
    <property type="entry name" value="RRNA-PROCESSING PROTEIN EFG1"/>
    <property type="match status" value="1"/>
</dbReference>
<feature type="compositionally biased region" description="Basic and acidic residues" evidence="9">
    <location>
        <begin position="210"/>
        <end position="225"/>
    </location>
</feature>
<keyword evidence="7" id="KW-0175">Coiled coil</keyword>
<evidence type="ECO:0000256" key="5">
    <source>
        <dbReference type="ARBA" id="ARBA00019827"/>
    </source>
</evidence>
<evidence type="ECO:0000256" key="7">
    <source>
        <dbReference type="ARBA" id="ARBA00023054"/>
    </source>
</evidence>
<name>R7YNZ4_CONA1</name>
<feature type="compositionally biased region" description="Basic and acidic residues" evidence="9">
    <location>
        <begin position="275"/>
        <end position="288"/>
    </location>
</feature>
<feature type="region of interest" description="Disordered" evidence="9">
    <location>
        <begin position="1"/>
        <end position="59"/>
    </location>
</feature>